<dbReference type="AlphaFoldDB" id="A0A938YS49"/>
<sequence>MKRLAFLALLLLISLASPAFAEENVTELRIDDIATKVDSGSLLEFSFSVGNRVGPACAAQIEYWIGAEAEKIVSGRESIFLNESETKASTASLLVPDEVSGLHSFFIEMQCNDSTVVASKPMKATVPMPTILEFSSLDVSESLEQQLVGFSYIIESNTSPDKPISIQEKILQDNNVLWESSGEAVLAGVRSFERKGPMLPPGNYTLVVEAAYGGKTAVITRQFAVRSTFNIFSLLMLPALILAFAVAFVLAARFFFFGSAVQKAKPVAPAAGEPEFHTKQGLCVVESEASGVLDSSALNQLLDDAG</sequence>
<evidence type="ECO:0000256" key="1">
    <source>
        <dbReference type="SAM" id="Phobius"/>
    </source>
</evidence>
<dbReference type="EMBL" id="JAFGDB010000018">
    <property type="protein sequence ID" value="MBN2067047.1"/>
    <property type="molecule type" value="Genomic_DNA"/>
</dbReference>
<accession>A0A938YS49</accession>
<keyword evidence="1" id="KW-1133">Transmembrane helix</keyword>
<gene>
    <name evidence="2" type="ORF">JW744_01110</name>
</gene>
<organism evidence="2 3">
    <name type="scientific">Candidatus Iainarchaeum sp</name>
    <dbReference type="NCBI Taxonomy" id="3101447"/>
    <lineage>
        <taxon>Archaea</taxon>
        <taxon>Candidatus Iainarchaeota</taxon>
        <taxon>Candidatus Iainarchaeia</taxon>
        <taxon>Candidatus Iainarchaeales</taxon>
        <taxon>Candidatus Iainarchaeaceae</taxon>
        <taxon>Candidatus Iainarchaeum</taxon>
    </lineage>
</organism>
<evidence type="ECO:0000313" key="2">
    <source>
        <dbReference type="EMBL" id="MBN2067047.1"/>
    </source>
</evidence>
<keyword evidence="1" id="KW-0472">Membrane</keyword>
<name>A0A938YS49_9ARCH</name>
<evidence type="ECO:0000313" key="3">
    <source>
        <dbReference type="Proteomes" id="UP000809243"/>
    </source>
</evidence>
<feature type="non-terminal residue" evidence="2">
    <location>
        <position position="306"/>
    </location>
</feature>
<comment type="caution">
    <text evidence="2">The sequence shown here is derived from an EMBL/GenBank/DDBJ whole genome shotgun (WGS) entry which is preliminary data.</text>
</comment>
<dbReference type="Proteomes" id="UP000809243">
    <property type="component" value="Unassembled WGS sequence"/>
</dbReference>
<feature type="transmembrane region" description="Helical" evidence="1">
    <location>
        <begin position="231"/>
        <end position="256"/>
    </location>
</feature>
<reference evidence="2" key="1">
    <citation type="submission" date="2021-01" db="EMBL/GenBank/DDBJ databases">
        <title>Active Sulfur Cycling in an Early Earth Analoge.</title>
        <authorList>
            <person name="Hahn C.R."/>
            <person name="Youssef N.H."/>
            <person name="Elshahed M."/>
        </authorList>
    </citation>
    <scope>NUCLEOTIDE SEQUENCE</scope>
    <source>
        <strain evidence="2">Zod_Metabat.1151</strain>
    </source>
</reference>
<keyword evidence="1" id="KW-0812">Transmembrane</keyword>
<proteinExistence type="predicted"/>
<protein>
    <submittedName>
        <fullName evidence="2">Uncharacterized protein</fullName>
    </submittedName>
</protein>